<gene>
    <name evidence="11" type="ORF">FH603_3225</name>
</gene>
<comment type="cofactor">
    <cofactor evidence="1">
        <name>Mg(2+)</name>
        <dbReference type="ChEBI" id="CHEBI:18420"/>
    </cofactor>
</comment>
<evidence type="ECO:0000256" key="5">
    <source>
        <dbReference type="ARBA" id="ARBA00022842"/>
    </source>
</evidence>
<dbReference type="InterPro" id="IPR016055">
    <property type="entry name" value="A-D-PHexomutase_a/b/a-I/II/III"/>
</dbReference>
<feature type="domain" description="Alpha-D-phosphohexomutase alpha/beta/alpha" evidence="10">
    <location>
        <begin position="326"/>
        <end position="447"/>
    </location>
</feature>
<evidence type="ECO:0000256" key="7">
    <source>
        <dbReference type="RuleBase" id="RU004326"/>
    </source>
</evidence>
<organism evidence="11 12">
    <name type="scientific">Spirosoma utsteinense</name>
    <dbReference type="NCBI Taxonomy" id="2585773"/>
    <lineage>
        <taxon>Bacteria</taxon>
        <taxon>Pseudomonadati</taxon>
        <taxon>Bacteroidota</taxon>
        <taxon>Cytophagia</taxon>
        <taxon>Cytophagales</taxon>
        <taxon>Cytophagaceae</taxon>
        <taxon>Spirosoma</taxon>
    </lineage>
</organism>
<evidence type="ECO:0000256" key="6">
    <source>
        <dbReference type="ARBA" id="ARBA00023235"/>
    </source>
</evidence>
<dbReference type="Pfam" id="PF02879">
    <property type="entry name" value="PGM_PMM_II"/>
    <property type="match status" value="1"/>
</dbReference>
<dbReference type="InterPro" id="IPR005846">
    <property type="entry name" value="A-D-PHexomutase_a/b/a-III"/>
</dbReference>
<dbReference type="Pfam" id="PF02878">
    <property type="entry name" value="PGM_PMM_I"/>
    <property type="match status" value="1"/>
</dbReference>
<dbReference type="Proteomes" id="UP000700732">
    <property type="component" value="Unassembled WGS sequence"/>
</dbReference>
<evidence type="ECO:0000313" key="12">
    <source>
        <dbReference type="Proteomes" id="UP000700732"/>
    </source>
</evidence>
<evidence type="ECO:0000256" key="2">
    <source>
        <dbReference type="ARBA" id="ARBA00010231"/>
    </source>
</evidence>
<evidence type="ECO:0000259" key="8">
    <source>
        <dbReference type="Pfam" id="PF02878"/>
    </source>
</evidence>
<proteinExistence type="inferred from homology"/>
<dbReference type="SUPFAM" id="SSF53738">
    <property type="entry name" value="Phosphoglucomutase, first 3 domains"/>
    <property type="match status" value="3"/>
</dbReference>
<reference evidence="11 12" key="1">
    <citation type="submission" date="2019-06" db="EMBL/GenBank/DDBJ databases">
        <title>Spirosoma utsteinense sp. nov. isolated from Antarctic ice-free soils.</title>
        <authorList>
            <person name="Tahon G."/>
        </authorList>
    </citation>
    <scope>NUCLEOTIDE SEQUENCE [LARGE SCALE GENOMIC DNA]</scope>
    <source>
        <strain evidence="11 12">LMG 31447</strain>
    </source>
</reference>
<dbReference type="InterPro" id="IPR005841">
    <property type="entry name" value="Alpha-D-phosphohexomutase_SF"/>
</dbReference>
<dbReference type="PANTHER" id="PTHR45745:SF1">
    <property type="entry name" value="PHOSPHOGLUCOMUTASE 2B-RELATED"/>
    <property type="match status" value="1"/>
</dbReference>
<evidence type="ECO:0000313" key="11">
    <source>
        <dbReference type="EMBL" id="MBC3792711.1"/>
    </source>
</evidence>
<dbReference type="InterPro" id="IPR005845">
    <property type="entry name" value="A-D-PHexomutase_a/b/a-II"/>
</dbReference>
<evidence type="ECO:0000259" key="9">
    <source>
        <dbReference type="Pfam" id="PF02879"/>
    </source>
</evidence>
<dbReference type="RefSeq" id="WP_186738467.1">
    <property type="nucleotide sequence ID" value="NZ_VFIA01000018.1"/>
</dbReference>
<evidence type="ECO:0000259" key="10">
    <source>
        <dbReference type="Pfam" id="PF02880"/>
    </source>
</evidence>
<feature type="domain" description="Alpha-D-phosphohexomutase alpha/beta/alpha" evidence="8">
    <location>
        <begin position="50"/>
        <end position="188"/>
    </location>
</feature>
<sequence>MTTTLDTPTQQRVDQWLSGNYDADTKASIQQLITDGNNAELTDAFYRELEFGTGGLRGVLGVGSNRMNRYTVGAATQGLSNYINAAFPDQDISVAIAHDSRRMSPEFARLVADIFTANGIKVYLFSSLRPTPELSFAIRQLGCQSGIVVTASHNPPEYNGYKVYWDDGGQVVSPHDKAIIAEVNKITSVDMIKFDGIPERIHLIDEEIDAPYVERLKTNAVNPDVIRRQANLNIVYTPIHGTGITLVPRTLAALGFTNVHIVEEQATPDGNFPTVKSPNPEERAAMQLALDLANKINADLIMATDPDADRVGAGARNHHGEFELLNGNQMASLIIYYLLNAWKEAGKLTGKEFVAKTIVTTDLIDKMCERYGVNCYNTLTGFKYIAEVIRELEGKEQFIGGGEESYGYLIGDFVRDKDAIASCAMIAELTASAKDRGLSLFDLLMAMYQENGFYYEALVSLTKKGREGAEAIQQMMADFRANPPKSIAGSPVVRVDDYKSLMRLDAQTGQSTAMKSGSMGIESSNVLQFFTADGTKVSARPSGTEPKIKFYVSVVEPLESKEAFDDTYAQLKAKVQRVVDELDLK</sequence>
<dbReference type="Gene3D" id="3.40.120.10">
    <property type="entry name" value="Alpha-D-Glucose-1,6-Bisphosphate, subunit A, domain 3"/>
    <property type="match status" value="3"/>
</dbReference>
<protein>
    <submittedName>
        <fullName evidence="11">Phosphoglucomutase</fullName>
    </submittedName>
</protein>
<dbReference type="Gene3D" id="3.30.310.50">
    <property type="entry name" value="Alpha-D-phosphohexomutase, C-terminal domain"/>
    <property type="match status" value="1"/>
</dbReference>
<name>A0ABR6W7Z7_9BACT</name>
<keyword evidence="4 7" id="KW-0479">Metal-binding</keyword>
<feature type="domain" description="Alpha-D-phosphohexomutase alpha/beta/alpha" evidence="9">
    <location>
        <begin position="211"/>
        <end position="313"/>
    </location>
</feature>
<dbReference type="PROSITE" id="PS00710">
    <property type="entry name" value="PGM_PMM"/>
    <property type="match status" value="1"/>
</dbReference>
<dbReference type="CDD" id="cd05799">
    <property type="entry name" value="PGM2"/>
    <property type="match status" value="1"/>
</dbReference>
<evidence type="ECO:0000256" key="3">
    <source>
        <dbReference type="ARBA" id="ARBA00022553"/>
    </source>
</evidence>
<dbReference type="PRINTS" id="PR00509">
    <property type="entry name" value="PGMPMM"/>
</dbReference>
<dbReference type="InterPro" id="IPR005844">
    <property type="entry name" value="A-D-PHexomutase_a/b/a-I"/>
</dbReference>
<keyword evidence="3" id="KW-0597">Phosphoprotein</keyword>
<evidence type="ECO:0000256" key="4">
    <source>
        <dbReference type="ARBA" id="ARBA00022723"/>
    </source>
</evidence>
<dbReference type="EMBL" id="VFIA01000018">
    <property type="protein sequence ID" value="MBC3792711.1"/>
    <property type="molecule type" value="Genomic_DNA"/>
</dbReference>
<dbReference type="InterPro" id="IPR036900">
    <property type="entry name" value="A-D-PHexomutase_C_sf"/>
</dbReference>
<keyword evidence="6" id="KW-0413">Isomerase</keyword>
<accession>A0ABR6W7Z7</accession>
<dbReference type="SUPFAM" id="SSF55957">
    <property type="entry name" value="Phosphoglucomutase, C-terminal domain"/>
    <property type="match status" value="1"/>
</dbReference>
<dbReference type="PANTHER" id="PTHR45745">
    <property type="entry name" value="PHOSPHOMANNOMUTASE 45A"/>
    <property type="match status" value="1"/>
</dbReference>
<evidence type="ECO:0000256" key="1">
    <source>
        <dbReference type="ARBA" id="ARBA00001946"/>
    </source>
</evidence>
<comment type="similarity">
    <text evidence="2 7">Belongs to the phosphohexose mutase family.</text>
</comment>
<comment type="caution">
    <text evidence="11">The sequence shown here is derived from an EMBL/GenBank/DDBJ whole genome shotgun (WGS) entry which is preliminary data.</text>
</comment>
<keyword evidence="12" id="KW-1185">Reference proteome</keyword>
<dbReference type="InterPro" id="IPR016066">
    <property type="entry name" value="A-D-PHexomutase_CS"/>
</dbReference>
<dbReference type="Pfam" id="PF02880">
    <property type="entry name" value="PGM_PMM_III"/>
    <property type="match status" value="1"/>
</dbReference>
<keyword evidence="5 7" id="KW-0460">Magnesium</keyword>